<proteinExistence type="predicted"/>
<evidence type="ECO:0000313" key="6">
    <source>
        <dbReference type="Proteomes" id="UP001280121"/>
    </source>
</evidence>
<dbReference type="SUPFAM" id="SSF47459">
    <property type="entry name" value="HLH, helix-loop-helix DNA-binding domain"/>
    <property type="match status" value="1"/>
</dbReference>
<dbReference type="GO" id="GO:0005634">
    <property type="term" value="C:nucleus"/>
    <property type="evidence" value="ECO:0007669"/>
    <property type="project" value="UniProtKB-SubCell"/>
</dbReference>
<keyword evidence="3" id="KW-0804">Transcription</keyword>
<dbReference type="EMBL" id="JANJYI010000001">
    <property type="protein sequence ID" value="KAK2663809.1"/>
    <property type="molecule type" value="Genomic_DNA"/>
</dbReference>
<gene>
    <name evidence="5" type="ORF">Ddye_002383</name>
</gene>
<dbReference type="AlphaFoldDB" id="A0AAD9XQA7"/>
<evidence type="ECO:0000256" key="4">
    <source>
        <dbReference type="ARBA" id="ARBA00023242"/>
    </source>
</evidence>
<comment type="subcellular location">
    <subcellularLocation>
        <location evidence="1">Nucleus</location>
    </subcellularLocation>
</comment>
<dbReference type="Proteomes" id="UP001280121">
    <property type="component" value="Unassembled WGS sequence"/>
</dbReference>
<evidence type="ECO:0000256" key="1">
    <source>
        <dbReference type="ARBA" id="ARBA00004123"/>
    </source>
</evidence>
<name>A0AAD9XQA7_9ROSI</name>
<organism evidence="5 6">
    <name type="scientific">Dipteronia dyeriana</name>
    <dbReference type="NCBI Taxonomy" id="168575"/>
    <lineage>
        <taxon>Eukaryota</taxon>
        <taxon>Viridiplantae</taxon>
        <taxon>Streptophyta</taxon>
        <taxon>Embryophyta</taxon>
        <taxon>Tracheophyta</taxon>
        <taxon>Spermatophyta</taxon>
        <taxon>Magnoliopsida</taxon>
        <taxon>eudicotyledons</taxon>
        <taxon>Gunneridae</taxon>
        <taxon>Pentapetalae</taxon>
        <taxon>rosids</taxon>
        <taxon>malvids</taxon>
        <taxon>Sapindales</taxon>
        <taxon>Sapindaceae</taxon>
        <taxon>Hippocastanoideae</taxon>
        <taxon>Acereae</taxon>
        <taxon>Dipteronia</taxon>
    </lineage>
</organism>
<accession>A0AAD9XQA7</accession>
<dbReference type="GO" id="GO:0046983">
    <property type="term" value="F:protein dimerization activity"/>
    <property type="evidence" value="ECO:0007669"/>
    <property type="project" value="InterPro"/>
</dbReference>
<protein>
    <submittedName>
        <fullName evidence="5">Uncharacterized protein</fullName>
    </submittedName>
</protein>
<keyword evidence="6" id="KW-1185">Reference proteome</keyword>
<evidence type="ECO:0000256" key="3">
    <source>
        <dbReference type="ARBA" id="ARBA00023163"/>
    </source>
</evidence>
<sequence>MGSGSGSGKSGTCYCNGKKMVEDENQKAKRIVEMKVENLRRNVPGGEMLLDHDQLLVHTADYILFLKNQLHVLETILKLHRQP</sequence>
<comment type="caution">
    <text evidence="5">The sequence shown here is derived from an EMBL/GenBank/DDBJ whole genome shotgun (WGS) entry which is preliminary data.</text>
</comment>
<dbReference type="InterPro" id="IPR036638">
    <property type="entry name" value="HLH_DNA-bd_sf"/>
</dbReference>
<reference evidence="5" key="1">
    <citation type="journal article" date="2023" name="Plant J.">
        <title>Genome sequences and population genomics provide insights into the demographic history, inbreeding, and mutation load of two 'living fossil' tree species of Dipteronia.</title>
        <authorList>
            <person name="Feng Y."/>
            <person name="Comes H.P."/>
            <person name="Chen J."/>
            <person name="Zhu S."/>
            <person name="Lu R."/>
            <person name="Zhang X."/>
            <person name="Li P."/>
            <person name="Qiu J."/>
            <person name="Olsen K.M."/>
            <person name="Qiu Y."/>
        </authorList>
    </citation>
    <scope>NUCLEOTIDE SEQUENCE</scope>
    <source>
        <strain evidence="5">KIB01</strain>
    </source>
</reference>
<keyword evidence="4" id="KW-0539">Nucleus</keyword>
<evidence type="ECO:0000256" key="2">
    <source>
        <dbReference type="ARBA" id="ARBA00023015"/>
    </source>
</evidence>
<keyword evidence="2" id="KW-0805">Transcription regulation</keyword>
<evidence type="ECO:0000313" key="5">
    <source>
        <dbReference type="EMBL" id="KAK2663809.1"/>
    </source>
</evidence>